<evidence type="ECO:0000256" key="1">
    <source>
        <dbReference type="SAM" id="Phobius"/>
    </source>
</evidence>
<feature type="transmembrane region" description="Helical" evidence="1">
    <location>
        <begin position="12"/>
        <end position="36"/>
    </location>
</feature>
<comment type="caution">
    <text evidence="3">The sequence shown here is derived from an EMBL/GenBank/DDBJ whole genome shotgun (WGS) entry which is preliminary data.</text>
</comment>
<keyword evidence="4" id="KW-1185">Reference proteome</keyword>
<organism evidence="3 4">
    <name type="scientific">Rhizobium halophytocola</name>
    <dbReference type="NCBI Taxonomy" id="735519"/>
    <lineage>
        <taxon>Bacteria</taxon>
        <taxon>Pseudomonadati</taxon>
        <taxon>Pseudomonadota</taxon>
        <taxon>Alphaproteobacteria</taxon>
        <taxon>Hyphomicrobiales</taxon>
        <taxon>Rhizobiaceae</taxon>
        <taxon>Rhizobium/Agrobacterium group</taxon>
        <taxon>Rhizobium</taxon>
    </lineage>
</organism>
<reference evidence="3 4" key="1">
    <citation type="submission" date="2021-03" db="EMBL/GenBank/DDBJ databases">
        <title>Genomic Encyclopedia of Type Strains, Phase IV (KMG-IV): sequencing the most valuable type-strain genomes for metagenomic binning, comparative biology and taxonomic classification.</title>
        <authorList>
            <person name="Goeker M."/>
        </authorList>
    </citation>
    <scope>NUCLEOTIDE SEQUENCE [LARGE SCALE GENOMIC DNA]</scope>
    <source>
        <strain evidence="3 4">DSM 21600</strain>
    </source>
</reference>
<gene>
    <name evidence="3" type="ORF">J2Z17_002809</name>
</gene>
<evidence type="ECO:0000259" key="2">
    <source>
        <dbReference type="Pfam" id="PF20061"/>
    </source>
</evidence>
<evidence type="ECO:0000313" key="3">
    <source>
        <dbReference type="EMBL" id="MBP1851364.1"/>
    </source>
</evidence>
<dbReference type="EMBL" id="JAGGJU010000007">
    <property type="protein sequence ID" value="MBP1851364.1"/>
    <property type="molecule type" value="Genomic_DNA"/>
</dbReference>
<keyword evidence="1" id="KW-0812">Transmembrane</keyword>
<accession>A0ABS4E094</accession>
<protein>
    <recommendedName>
        <fullName evidence="2">DUF6460 domain-containing protein</fullName>
    </recommendedName>
</protein>
<dbReference type="InterPro" id="IPR045594">
    <property type="entry name" value="DUF6460"/>
</dbReference>
<keyword evidence="1" id="KW-1133">Transmembrane helix</keyword>
<dbReference type="RefSeq" id="WP_209946000.1">
    <property type="nucleotide sequence ID" value="NZ_JAGGJU010000007.1"/>
</dbReference>
<dbReference type="Pfam" id="PF20061">
    <property type="entry name" value="DUF6460"/>
    <property type="match status" value="1"/>
</dbReference>
<dbReference type="Proteomes" id="UP000759443">
    <property type="component" value="Unassembled WGS sequence"/>
</dbReference>
<feature type="domain" description="DUF6460" evidence="2">
    <location>
        <begin position="52"/>
        <end position="87"/>
    </location>
</feature>
<evidence type="ECO:0000313" key="4">
    <source>
        <dbReference type="Proteomes" id="UP000759443"/>
    </source>
</evidence>
<keyword evidence="1" id="KW-0472">Membrane</keyword>
<name>A0ABS4E094_9HYPH</name>
<sequence>MSERVNRFLGDTVARTIVKLIVVSLIVGFVMAYFNIDPYDIVYGVQHFVLNLWHRGFAALGSVGQYLLLGATVVIPVFLIIRLMSARS</sequence>
<proteinExistence type="predicted"/>
<feature type="transmembrane region" description="Helical" evidence="1">
    <location>
        <begin position="56"/>
        <end position="81"/>
    </location>
</feature>